<feature type="chain" id="PRO_5042279118" evidence="1">
    <location>
        <begin position="18"/>
        <end position="437"/>
    </location>
</feature>
<reference evidence="2" key="2">
    <citation type="submission" date="2023-06" db="EMBL/GenBank/DDBJ databases">
        <authorList>
            <consortium name="Lawrence Berkeley National Laboratory"/>
            <person name="Haridas S."/>
            <person name="Hensen N."/>
            <person name="Bonometti L."/>
            <person name="Westerberg I."/>
            <person name="Brannstrom I.O."/>
            <person name="Guillou S."/>
            <person name="Cros-Aarteil S."/>
            <person name="Calhoun S."/>
            <person name="Kuo A."/>
            <person name="Mondo S."/>
            <person name="Pangilinan J."/>
            <person name="Riley R."/>
            <person name="LaButti K."/>
            <person name="Andreopoulos B."/>
            <person name="Lipzen A."/>
            <person name="Chen C."/>
            <person name="Yanf M."/>
            <person name="Daum C."/>
            <person name="Ng V."/>
            <person name="Clum A."/>
            <person name="Steindorff A."/>
            <person name="Ohm R."/>
            <person name="Martin F."/>
            <person name="Silar P."/>
            <person name="Natvig D."/>
            <person name="Lalanne C."/>
            <person name="Gautier V."/>
            <person name="Ament-velasquez S.L."/>
            <person name="Kruys A."/>
            <person name="Hutchinson M.I."/>
            <person name="Powell A.J."/>
            <person name="Barry K."/>
            <person name="Miller A.N."/>
            <person name="Grigoriev I.V."/>
            <person name="Debuchy R."/>
            <person name="Gladieux P."/>
            <person name="Thoren M.H."/>
            <person name="Johannesson H."/>
        </authorList>
    </citation>
    <scope>NUCLEOTIDE SEQUENCE</scope>
    <source>
        <strain evidence="2">CBS 232.78</strain>
    </source>
</reference>
<dbReference type="Proteomes" id="UP001285441">
    <property type="component" value="Unassembled WGS sequence"/>
</dbReference>
<comment type="caution">
    <text evidence="2">The sequence shown here is derived from an EMBL/GenBank/DDBJ whole genome shotgun (WGS) entry which is preliminary data.</text>
</comment>
<organism evidence="2 3">
    <name type="scientific">Podospora didyma</name>
    <dbReference type="NCBI Taxonomy" id="330526"/>
    <lineage>
        <taxon>Eukaryota</taxon>
        <taxon>Fungi</taxon>
        <taxon>Dikarya</taxon>
        <taxon>Ascomycota</taxon>
        <taxon>Pezizomycotina</taxon>
        <taxon>Sordariomycetes</taxon>
        <taxon>Sordariomycetidae</taxon>
        <taxon>Sordariales</taxon>
        <taxon>Podosporaceae</taxon>
        <taxon>Podospora</taxon>
    </lineage>
</organism>
<proteinExistence type="predicted"/>
<reference evidence="2" key="1">
    <citation type="journal article" date="2023" name="Mol. Phylogenet. Evol.">
        <title>Genome-scale phylogeny and comparative genomics of the fungal order Sordariales.</title>
        <authorList>
            <person name="Hensen N."/>
            <person name="Bonometti L."/>
            <person name="Westerberg I."/>
            <person name="Brannstrom I.O."/>
            <person name="Guillou S."/>
            <person name="Cros-Aarteil S."/>
            <person name="Calhoun S."/>
            <person name="Haridas S."/>
            <person name="Kuo A."/>
            <person name="Mondo S."/>
            <person name="Pangilinan J."/>
            <person name="Riley R."/>
            <person name="LaButti K."/>
            <person name="Andreopoulos B."/>
            <person name="Lipzen A."/>
            <person name="Chen C."/>
            <person name="Yan M."/>
            <person name="Daum C."/>
            <person name="Ng V."/>
            <person name="Clum A."/>
            <person name="Steindorff A."/>
            <person name="Ohm R.A."/>
            <person name="Martin F."/>
            <person name="Silar P."/>
            <person name="Natvig D.O."/>
            <person name="Lalanne C."/>
            <person name="Gautier V."/>
            <person name="Ament-Velasquez S.L."/>
            <person name="Kruys A."/>
            <person name="Hutchinson M.I."/>
            <person name="Powell A.J."/>
            <person name="Barry K."/>
            <person name="Miller A.N."/>
            <person name="Grigoriev I.V."/>
            <person name="Debuchy R."/>
            <person name="Gladieux P."/>
            <person name="Hiltunen Thoren M."/>
            <person name="Johannesson H."/>
        </authorList>
    </citation>
    <scope>NUCLEOTIDE SEQUENCE</scope>
    <source>
        <strain evidence="2">CBS 232.78</strain>
    </source>
</reference>
<gene>
    <name evidence="2" type="ORF">B0H63DRAFT_514478</name>
</gene>
<evidence type="ECO:0000313" key="2">
    <source>
        <dbReference type="EMBL" id="KAK3370334.1"/>
    </source>
</evidence>
<sequence length="437" mass="47624">MLLIVLLLGALIQGALCKYYCADYAPKPVRNDCFLAIQWISEGYIDDGGFNPGGTTIMSPGEIVTIPINGCTLQFTMLNTSVTYPIVFNNTILANALWSGPYDNCIEAHSQWAHWSDDSLWAQFSPTALVNSVNSHAKRDTIAPSKRQVHVRANSTEGGNEGGYYCLGQDGDDTPPPNQADCHAAIDNLSQSSRDGNLHLEPRKPVFFSSGTCEVSAFNTGNSDLVLNEVIVAWYLTAYVFDSCILQDTAYGGYIYQGAIFDVHKYPSRFVEPPLNVSAVTLAKIHHVEEKTDPAANATTATKRNAIGLYEGQVHVPGKADSGSSAATSVNGNYYCLLRDPNNKAPNVDDCQTVINKISQSSRDGSIHLNAGEVQEFISGTCEGTVYNPTNQTVILNESVVAYDLANVFYLCFLLYTEYGGWLYPNAVIDIHQVLVQ</sequence>
<accession>A0AAE0N5M3</accession>
<feature type="signal peptide" evidence="1">
    <location>
        <begin position="1"/>
        <end position="17"/>
    </location>
</feature>
<dbReference type="EMBL" id="JAULSW010000009">
    <property type="protein sequence ID" value="KAK3370334.1"/>
    <property type="molecule type" value="Genomic_DNA"/>
</dbReference>
<evidence type="ECO:0000256" key="1">
    <source>
        <dbReference type="SAM" id="SignalP"/>
    </source>
</evidence>
<keyword evidence="1" id="KW-0732">Signal</keyword>
<protein>
    <submittedName>
        <fullName evidence="2">Uncharacterized protein</fullName>
    </submittedName>
</protein>
<dbReference type="AlphaFoldDB" id="A0AAE0N5M3"/>
<name>A0AAE0N5M3_9PEZI</name>
<keyword evidence="3" id="KW-1185">Reference proteome</keyword>
<evidence type="ECO:0000313" key="3">
    <source>
        <dbReference type="Proteomes" id="UP001285441"/>
    </source>
</evidence>